<organism evidence="9 10">
    <name type="scientific">Jannaschia ovalis</name>
    <dbReference type="NCBI Taxonomy" id="3038773"/>
    <lineage>
        <taxon>Bacteria</taxon>
        <taxon>Pseudomonadati</taxon>
        <taxon>Pseudomonadota</taxon>
        <taxon>Alphaproteobacteria</taxon>
        <taxon>Rhodobacterales</taxon>
        <taxon>Roseobacteraceae</taxon>
        <taxon>Jannaschia</taxon>
    </lineage>
</organism>
<gene>
    <name evidence="9" type="ORF">P8627_05695</name>
</gene>
<comment type="similarity">
    <text evidence="2 8">Belongs to the 4-toluene sulfonate uptake permease (TSUP) (TC 2.A.102) family.</text>
</comment>
<reference evidence="9 10" key="1">
    <citation type="submission" date="2023-04" db="EMBL/GenBank/DDBJ databases">
        <title>Jannaschia ovalis sp. nov., a marine bacterium isolated from sea tidal flat.</title>
        <authorList>
            <person name="Kwon D.Y."/>
            <person name="Kim J.-J."/>
        </authorList>
    </citation>
    <scope>NUCLEOTIDE SEQUENCE [LARGE SCALE GENOMIC DNA]</scope>
    <source>
        <strain evidence="9 10">GRR-S6-38</strain>
    </source>
</reference>
<dbReference type="InterPro" id="IPR002781">
    <property type="entry name" value="TM_pro_TauE-like"/>
</dbReference>
<protein>
    <recommendedName>
        <fullName evidence="8">Probable membrane transporter protein</fullName>
    </recommendedName>
</protein>
<dbReference type="RefSeq" id="WP_279966691.1">
    <property type="nucleotide sequence ID" value="NZ_CP122537.1"/>
</dbReference>
<accession>A0ABY8LHT2</accession>
<feature type="transmembrane region" description="Helical" evidence="8">
    <location>
        <begin position="78"/>
        <end position="99"/>
    </location>
</feature>
<feature type="transmembrane region" description="Helical" evidence="8">
    <location>
        <begin position="139"/>
        <end position="163"/>
    </location>
</feature>
<feature type="transmembrane region" description="Helical" evidence="8">
    <location>
        <begin position="106"/>
        <end position="127"/>
    </location>
</feature>
<evidence type="ECO:0000256" key="1">
    <source>
        <dbReference type="ARBA" id="ARBA00004651"/>
    </source>
</evidence>
<keyword evidence="3" id="KW-0813">Transport</keyword>
<dbReference type="PANTHER" id="PTHR30269">
    <property type="entry name" value="TRANSMEMBRANE PROTEIN YFCA"/>
    <property type="match status" value="1"/>
</dbReference>
<name>A0ABY8LHT2_9RHOB</name>
<keyword evidence="10" id="KW-1185">Reference proteome</keyword>
<comment type="subcellular location">
    <subcellularLocation>
        <location evidence="1 8">Cell membrane</location>
        <topology evidence="1 8">Multi-pass membrane protein</topology>
    </subcellularLocation>
</comment>
<evidence type="ECO:0000313" key="10">
    <source>
        <dbReference type="Proteomes" id="UP001243420"/>
    </source>
</evidence>
<feature type="transmembrane region" description="Helical" evidence="8">
    <location>
        <begin position="200"/>
        <end position="222"/>
    </location>
</feature>
<evidence type="ECO:0000256" key="3">
    <source>
        <dbReference type="ARBA" id="ARBA00022448"/>
    </source>
</evidence>
<feature type="transmembrane region" description="Helical" evidence="8">
    <location>
        <begin position="53"/>
        <end position="72"/>
    </location>
</feature>
<feature type="transmembrane region" description="Helical" evidence="8">
    <location>
        <begin position="25"/>
        <end position="46"/>
    </location>
</feature>
<dbReference type="EMBL" id="CP122537">
    <property type="protein sequence ID" value="WGH79754.1"/>
    <property type="molecule type" value="Genomic_DNA"/>
</dbReference>
<dbReference type="PANTHER" id="PTHR30269:SF37">
    <property type="entry name" value="MEMBRANE TRANSPORTER PROTEIN"/>
    <property type="match status" value="1"/>
</dbReference>
<feature type="transmembrane region" description="Helical" evidence="8">
    <location>
        <begin position="175"/>
        <end position="194"/>
    </location>
</feature>
<dbReference type="InterPro" id="IPR052017">
    <property type="entry name" value="TSUP"/>
</dbReference>
<sequence length="248" mass="25024">MWDGLAAALALPGFAGLLACGAAAGLVYGFAGFGAALIFIPVAAALTDPGVALASFAVMASGSVVTILPRVWPVADRAATGFMILAATLTMPLGVALLTRLPEAPLRWAICGIVAATLAAVMAGWRITLSDRALPRLGLGATAGLMGGATGLLGPVVILVTLAGGAAAARMRANMALFLTTVTLLILPTLWWQGVLTLPVFWIGLILLPVYAGATLVGQALFRPGAERVYRGLAYAVVAGAVVLGLPV</sequence>
<evidence type="ECO:0000313" key="9">
    <source>
        <dbReference type="EMBL" id="WGH79754.1"/>
    </source>
</evidence>
<evidence type="ECO:0000256" key="8">
    <source>
        <dbReference type="RuleBase" id="RU363041"/>
    </source>
</evidence>
<keyword evidence="5 8" id="KW-0812">Transmembrane</keyword>
<keyword evidence="6 8" id="KW-1133">Transmembrane helix</keyword>
<evidence type="ECO:0000256" key="6">
    <source>
        <dbReference type="ARBA" id="ARBA00022989"/>
    </source>
</evidence>
<proteinExistence type="inferred from homology"/>
<evidence type="ECO:0000256" key="5">
    <source>
        <dbReference type="ARBA" id="ARBA00022692"/>
    </source>
</evidence>
<dbReference type="Proteomes" id="UP001243420">
    <property type="component" value="Chromosome"/>
</dbReference>
<evidence type="ECO:0000256" key="2">
    <source>
        <dbReference type="ARBA" id="ARBA00009142"/>
    </source>
</evidence>
<keyword evidence="7 8" id="KW-0472">Membrane</keyword>
<feature type="transmembrane region" description="Helical" evidence="8">
    <location>
        <begin position="229"/>
        <end position="246"/>
    </location>
</feature>
<evidence type="ECO:0000256" key="4">
    <source>
        <dbReference type="ARBA" id="ARBA00022475"/>
    </source>
</evidence>
<dbReference type="Pfam" id="PF01925">
    <property type="entry name" value="TauE"/>
    <property type="match status" value="1"/>
</dbReference>
<keyword evidence="4 8" id="KW-1003">Cell membrane</keyword>
<evidence type="ECO:0000256" key="7">
    <source>
        <dbReference type="ARBA" id="ARBA00023136"/>
    </source>
</evidence>